<organism evidence="2 3">
    <name type="scientific">Nitrospina gracilis (strain 3/211)</name>
    <dbReference type="NCBI Taxonomy" id="1266370"/>
    <lineage>
        <taxon>Bacteria</taxon>
        <taxon>Pseudomonadati</taxon>
        <taxon>Nitrospinota/Tectimicrobiota group</taxon>
        <taxon>Nitrospinota</taxon>
        <taxon>Nitrospinia</taxon>
        <taxon>Nitrospinales</taxon>
        <taxon>Nitrospinaceae</taxon>
        <taxon>Nitrospina</taxon>
    </lineage>
</organism>
<proteinExistence type="predicted"/>
<dbReference type="AlphaFoldDB" id="M1YLJ4"/>
<evidence type="ECO:0000256" key="1">
    <source>
        <dbReference type="SAM" id="Coils"/>
    </source>
</evidence>
<comment type="caution">
    <text evidence="2">The sequence shown here is derived from an EMBL/GenBank/DDBJ whole genome shotgun (WGS) entry which is preliminary data.</text>
</comment>
<keyword evidence="1" id="KW-0175">Coiled coil</keyword>
<accession>M1YLJ4</accession>
<sequence>MSGLKSAWELSLEKSDKMVPGLKNKKKLTDKQKQEIDAIRKEYKARIADKEVMLQHQLDRLSERTRPEELYTASEELKREFAAEKERLEKEMEQKVEAIHESRK</sequence>
<dbReference type="InParanoid" id="M1YLJ4"/>
<dbReference type="EMBL" id="CAQJ01000071">
    <property type="protein sequence ID" value="CCQ91357.1"/>
    <property type="molecule type" value="Genomic_DNA"/>
</dbReference>
<dbReference type="HOGENOM" id="CLU_2247164_0_0_0"/>
<reference evidence="2 3" key="1">
    <citation type="journal article" date="2013" name="Front. Microbiol.">
        <title>The genome of Nitrospina gracilis illuminates the metabolism and evolution of the major marine nitrite oxidizer.</title>
        <authorList>
            <person name="Luecker S."/>
            <person name="Nowka B."/>
            <person name="Rattei T."/>
            <person name="Spieck E."/>
            <person name="and Daims H."/>
        </authorList>
    </citation>
    <scope>NUCLEOTIDE SEQUENCE [LARGE SCALE GENOMIC DNA]</scope>
    <source>
        <strain evidence="2 3">3/211</strain>
    </source>
</reference>
<dbReference type="STRING" id="1266370.NITGR_640004"/>
<keyword evidence="3" id="KW-1185">Reference proteome</keyword>
<name>M1YLJ4_NITG3</name>
<protein>
    <submittedName>
        <fullName evidence="2">Uncharacterized protein</fullName>
    </submittedName>
</protein>
<evidence type="ECO:0000313" key="3">
    <source>
        <dbReference type="Proteomes" id="UP000011704"/>
    </source>
</evidence>
<dbReference type="RefSeq" id="WP_005009951.1">
    <property type="nucleotide sequence ID" value="NZ_HG422173.1"/>
</dbReference>
<gene>
    <name evidence="2" type="ORF">NITGR_640004</name>
</gene>
<feature type="coiled-coil region" evidence="1">
    <location>
        <begin position="71"/>
        <end position="98"/>
    </location>
</feature>
<dbReference type="Proteomes" id="UP000011704">
    <property type="component" value="Unassembled WGS sequence"/>
</dbReference>
<evidence type="ECO:0000313" key="2">
    <source>
        <dbReference type="EMBL" id="CCQ91357.1"/>
    </source>
</evidence>